<evidence type="ECO:0000313" key="3">
    <source>
        <dbReference type="Proteomes" id="UP001197770"/>
    </source>
</evidence>
<dbReference type="Proteomes" id="UP001197770">
    <property type="component" value="Unassembled WGS sequence"/>
</dbReference>
<dbReference type="Gene3D" id="1.25.40.10">
    <property type="entry name" value="Tetratricopeptide repeat domain"/>
    <property type="match status" value="1"/>
</dbReference>
<dbReference type="RefSeq" id="WP_228230339.1">
    <property type="nucleotide sequence ID" value="NZ_JAJGMW010000013.1"/>
</dbReference>
<dbReference type="InterPro" id="IPR030887">
    <property type="entry name" value="Beta-barrel_YaiO"/>
</dbReference>
<gene>
    <name evidence="2" type="ORF">LLW17_11140</name>
</gene>
<proteinExistence type="predicted"/>
<name>A0ABS8GVP2_9FLAO</name>
<sequence>MKWVFTLILTSILGISDSFGQEQTSTPDALYREARLAAFDNQDYARAVSLLKQGLDLAPAYLEMRVFLGRVYTFSDSLSLARKTFEQVLQQEEGHEEASLGYGYLEYWNKNTAEALKRINKGLEFHPDSESLGVLKAKILYELRQPEEASSLLDAVLATHPGNTEARSLQQRQNSLSTKNAVGVSYEYVYFDKRFDDPWHIAFADYSRQTGAGLFTARVNYASRFNQNALQAEAEAYPRISERFYGFINLGISDDTGVFPRFRAGVNLYANLPAAFEVDAGIRYLVFDEDQFIYTLGAGKYLKNFWLNLRTYIIPNDSELNGSVAFTLRYYLGGRDDYLGLRLGTGLSPDDSANSVLFDGATPTRLRSKNAAAFWRTPLGNAFVLNLETGIEDQQFTATDRGIQLNAVVGLIRRF</sequence>
<accession>A0ABS8GVP2</accession>
<feature type="domain" description="YaiO beta-barrel" evidence="1">
    <location>
        <begin position="179"/>
        <end position="351"/>
    </location>
</feature>
<dbReference type="Pfam" id="PF19413">
    <property type="entry name" value="YaiO"/>
    <property type="match status" value="1"/>
</dbReference>
<protein>
    <submittedName>
        <fullName evidence="2">YaiO family outer membrane beta-barrel protein</fullName>
    </submittedName>
</protein>
<evidence type="ECO:0000259" key="1">
    <source>
        <dbReference type="Pfam" id="PF19413"/>
    </source>
</evidence>
<dbReference type="EMBL" id="JAJGMW010000013">
    <property type="protein sequence ID" value="MCC4213277.1"/>
    <property type="molecule type" value="Genomic_DNA"/>
</dbReference>
<dbReference type="Pfam" id="PF14559">
    <property type="entry name" value="TPR_19"/>
    <property type="match status" value="1"/>
</dbReference>
<dbReference type="NCBIfam" id="TIGR04390">
    <property type="entry name" value="OMP_YaiO_dom"/>
    <property type="match status" value="1"/>
</dbReference>
<evidence type="ECO:0000313" key="2">
    <source>
        <dbReference type="EMBL" id="MCC4213277.1"/>
    </source>
</evidence>
<organism evidence="2 3">
    <name type="scientific">Leeuwenhoekiella parthenopeia</name>
    <dbReference type="NCBI Taxonomy" id="2890320"/>
    <lineage>
        <taxon>Bacteria</taxon>
        <taxon>Pseudomonadati</taxon>
        <taxon>Bacteroidota</taxon>
        <taxon>Flavobacteriia</taxon>
        <taxon>Flavobacteriales</taxon>
        <taxon>Flavobacteriaceae</taxon>
        <taxon>Leeuwenhoekiella</taxon>
    </lineage>
</organism>
<comment type="caution">
    <text evidence="2">The sequence shown here is derived from an EMBL/GenBank/DDBJ whole genome shotgun (WGS) entry which is preliminary data.</text>
</comment>
<reference evidence="2 3" key="1">
    <citation type="submission" date="2021-11" db="EMBL/GenBank/DDBJ databases">
        <title>Seasonal and diel survey of microbial diversity of the Tyrrhenian coast.</title>
        <authorList>
            <person name="Gattoni G."/>
            <person name="Corral P."/>
        </authorList>
    </citation>
    <scope>NUCLEOTIDE SEQUENCE [LARGE SCALE GENOMIC DNA]</scope>
    <source>
        <strain evidence="2 3">Mr9</strain>
    </source>
</reference>
<dbReference type="InterPro" id="IPR011990">
    <property type="entry name" value="TPR-like_helical_dom_sf"/>
</dbReference>
<dbReference type="SUPFAM" id="SSF48452">
    <property type="entry name" value="TPR-like"/>
    <property type="match status" value="1"/>
</dbReference>
<keyword evidence="3" id="KW-1185">Reference proteome</keyword>